<dbReference type="GO" id="GO:0000796">
    <property type="term" value="C:condensin complex"/>
    <property type="evidence" value="ECO:0007669"/>
    <property type="project" value="TreeGrafter"/>
</dbReference>
<dbReference type="SUPFAM" id="SSF75553">
    <property type="entry name" value="Smc hinge domain"/>
    <property type="match status" value="1"/>
</dbReference>
<dbReference type="InterPro" id="IPR024704">
    <property type="entry name" value="SMC"/>
</dbReference>
<feature type="coiled-coil region" evidence="8">
    <location>
        <begin position="573"/>
        <end position="635"/>
    </location>
</feature>
<dbReference type="RefSeq" id="XP_043014140.1">
    <property type="nucleotide sequence ID" value="XM_043149534.1"/>
</dbReference>
<keyword evidence="12" id="KW-1185">Reference proteome</keyword>
<gene>
    <name evidence="11" type="ORF">E1B28_004996</name>
</gene>
<dbReference type="InterPro" id="IPR010935">
    <property type="entry name" value="SMC_hinge"/>
</dbReference>
<proteinExistence type="inferred from homology"/>
<evidence type="ECO:0000256" key="7">
    <source>
        <dbReference type="ARBA" id="ARBA00023242"/>
    </source>
</evidence>
<dbReference type="Gene3D" id="3.30.70.1620">
    <property type="match status" value="1"/>
</dbReference>
<evidence type="ECO:0000256" key="1">
    <source>
        <dbReference type="ARBA" id="ARBA00004123"/>
    </source>
</evidence>
<evidence type="ECO:0000259" key="10">
    <source>
        <dbReference type="SMART" id="SM00968"/>
    </source>
</evidence>
<dbReference type="InterPro" id="IPR027417">
    <property type="entry name" value="P-loop_NTPase"/>
</dbReference>
<feature type="compositionally biased region" description="Polar residues" evidence="9">
    <location>
        <begin position="650"/>
        <end position="659"/>
    </location>
</feature>
<dbReference type="GO" id="GO:0016887">
    <property type="term" value="F:ATP hydrolysis activity"/>
    <property type="evidence" value="ECO:0007669"/>
    <property type="project" value="InterPro"/>
</dbReference>
<dbReference type="KEGG" id="more:E1B28_004996"/>
<evidence type="ECO:0000256" key="4">
    <source>
        <dbReference type="ARBA" id="ARBA00022840"/>
    </source>
</evidence>
<feature type="region of interest" description="Disordered" evidence="9">
    <location>
        <begin position="1"/>
        <end position="144"/>
    </location>
</feature>
<dbReference type="AlphaFoldDB" id="A0A9P7UZY5"/>
<reference evidence="11" key="1">
    <citation type="journal article" date="2021" name="Genome Biol. Evol.">
        <title>The assembled and annotated genome of the fairy-ring fungus Marasmius oreades.</title>
        <authorList>
            <person name="Hiltunen M."/>
            <person name="Ament-Velasquez S.L."/>
            <person name="Johannesson H."/>
        </authorList>
    </citation>
    <scope>NUCLEOTIDE SEQUENCE</scope>
    <source>
        <strain evidence="11">03SP1</strain>
    </source>
</reference>
<evidence type="ECO:0000313" key="11">
    <source>
        <dbReference type="EMBL" id="KAG7097670.1"/>
    </source>
</evidence>
<sequence>MKKKRPSNESKLGSDVDGGDEENEDEEYEEKKPPKGRKTTRKASGTTTRPARGSTRSRVAKKATPEVEVDESESGGEPELVSKASEAMDDDNENTVPVRRSRQGLLAKKSGRSKTAKVATSEKQPEVMEEEEEEKSLFDPLPPASVPMAQPQTTVAPEPEGPKARLVIHKLVLVNFKSYGGRQEIGPFHESFSSIVGPNGSRKSNTIDALLFVFGYRATKMRQGKLGESIHNSARYPDLQECRVEIYFREITDLPGPDEFEIVPESELVVARHAYKNNTSKYMINGRQSSFTEVQTLLKGRGIDLDHKRFLILQGEVESIALMKPKATSEHDEGLLEYLEDIIGTAHFKEPIQEAMDELERLNDSRQEKLTRLRLVEKENSLEAKRKEAIEFQKLWKRARLEELEEELEQEKAKNKDDVNHLELLEKHYRDREAAYKELQKAATAAQKDLAEQEKKEVGVNERKKHAEGKVKKHSKLVMEENNSLRSAKQTIEDSTQRIEKGKDKLQEHEESLVKEEKALAKIQDSLKDKTKVYYDQKEVLQRELQPWNTKINATQSEFDIATSERDAVFSKAEQAKQAQEEADMKLETLKSEMEQKVERQAQLKAQKVGLDRDKEALAKKIQDTQEDVGKCNRKVASSNAKVSEAKASQAENRSQNRVLTGLNGLRDSGSSRKPWTIPDQYDVAISTACPQLHHMVVDTVEQAQQGIEYLRTNNLGRASFMVLDKCQYRPEAMQQKPTPENVPRLFDLIAIKDDKFRPAFYKALADTLVAQDVTQANRIAFGEKRWRVVTLTGQLIDLSGTMSGGGRNQARGAMSSKFSAEAVRPDVMRKLEKESQDAEVELQEKMTELKSAQDQLSAAKKKVPEIEMEYVKLGMEIQTGKTRVAEAEMTAAALKKQNKFDASATARIAELEKSIKKAKTELDRLTEKAEKINAELNKIDEKILEIGGSNLMAQKSKVDGLKNYIDLTNDAIT</sequence>
<dbReference type="PANTHER" id="PTHR18937:SF172">
    <property type="entry name" value="STRUCTURAL MAINTENANCE OF CHROMOSOMES PROTEIN"/>
    <property type="match status" value="1"/>
</dbReference>
<dbReference type="InterPro" id="IPR003395">
    <property type="entry name" value="RecF/RecN/SMC_N"/>
</dbReference>
<comment type="subcellular location">
    <subcellularLocation>
        <location evidence="1">Nucleus</location>
    </subcellularLocation>
</comment>
<keyword evidence="5 8" id="KW-0175">Coiled coil</keyword>
<accession>A0A9P7UZY5</accession>
<keyword evidence="7" id="KW-0539">Nucleus</keyword>
<dbReference type="Proteomes" id="UP001049176">
    <property type="component" value="Chromosome 2"/>
</dbReference>
<feature type="compositionally biased region" description="Basic and acidic residues" evidence="9">
    <location>
        <begin position="452"/>
        <end position="462"/>
    </location>
</feature>
<evidence type="ECO:0000256" key="8">
    <source>
        <dbReference type="SAM" id="Coils"/>
    </source>
</evidence>
<dbReference type="GeneID" id="66074072"/>
<dbReference type="InterPro" id="IPR036277">
    <property type="entry name" value="SMC_hinge_sf"/>
</dbReference>
<dbReference type="SUPFAM" id="SSF52540">
    <property type="entry name" value="P-loop containing nucleoside triphosphate hydrolases"/>
    <property type="match status" value="1"/>
</dbReference>
<evidence type="ECO:0000256" key="2">
    <source>
        <dbReference type="ARBA" id="ARBA00006005"/>
    </source>
</evidence>
<feature type="domain" description="SMC hinge" evidence="10">
    <location>
        <begin position="677"/>
        <end position="781"/>
    </location>
</feature>
<dbReference type="GO" id="GO:0005524">
    <property type="term" value="F:ATP binding"/>
    <property type="evidence" value="ECO:0007669"/>
    <property type="project" value="UniProtKB-KW"/>
</dbReference>
<dbReference type="SMART" id="SM00968">
    <property type="entry name" value="SMC_hinge"/>
    <property type="match status" value="1"/>
</dbReference>
<comment type="similarity">
    <text evidence="2">Belongs to the SMC family. SMC4 subfamily.</text>
</comment>
<feature type="region of interest" description="Disordered" evidence="9">
    <location>
        <begin position="637"/>
        <end position="674"/>
    </location>
</feature>
<feature type="compositionally biased region" description="Polar residues" evidence="9">
    <location>
        <begin position="43"/>
        <end position="57"/>
    </location>
</feature>
<evidence type="ECO:0000313" key="12">
    <source>
        <dbReference type="Proteomes" id="UP001049176"/>
    </source>
</evidence>
<keyword evidence="4" id="KW-0067">ATP-binding</keyword>
<keyword evidence="3" id="KW-0547">Nucleotide-binding</keyword>
<evidence type="ECO:0000256" key="6">
    <source>
        <dbReference type="ARBA" id="ARBA00023067"/>
    </source>
</evidence>
<evidence type="ECO:0000256" key="5">
    <source>
        <dbReference type="ARBA" id="ARBA00023054"/>
    </source>
</evidence>
<dbReference type="GO" id="GO:0005634">
    <property type="term" value="C:nucleus"/>
    <property type="evidence" value="ECO:0007669"/>
    <property type="project" value="UniProtKB-SubCell"/>
</dbReference>
<feature type="region of interest" description="Disordered" evidence="9">
    <location>
        <begin position="452"/>
        <end position="473"/>
    </location>
</feature>
<comment type="caution">
    <text evidence="11">The sequence shown here is derived from an EMBL/GenBank/DDBJ whole genome shotgun (WGS) entry which is preliminary data.</text>
</comment>
<dbReference type="GO" id="GO:0007076">
    <property type="term" value="P:mitotic chromosome condensation"/>
    <property type="evidence" value="ECO:0007669"/>
    <property type="project" value="TreeGrafter"/>
</dbReference>
<dbReference type="FunFam" id="3.40.50.300:FF:000585">
    <property type="entry name" value="Structural maintenance of chromosomes 4"/>
    <property type="match status" value="1"/>
</dbReference>
<feature type="compositionally biased region" description="Basic residues" evidence="9">
    <location>
        <begin position="463"/>
        <end position="473"/>
    </location>
</feature>
<dbReference type="PIRSF" id="PIRSF005719">
    <property type="entry name" value="SMC"/>
    <property type="match status" value="1"/>
</dbReference>
<keyword evidence="6" id="KW-0226">DNA condensation</keyword>
<dbReference type="Pfam" id="PF02463">
    <property type="entry name" value="SMC_N"/>
    <property type="match status" value="1"/>
</dbReference>
<feature type="coiled-coil region" evidence="8">
    <location>
        <begin position="829"/>
        <end position="870"/>
    </location>
</feature>
<dbReference type="Gene3D" id="3.40.50.300">
    <property type="entry name" value="P-loop containing nucleotide triphosphate hydrolases"/>
    <property type="match status" value="1"/>
</dbReference>
<dbReference type="Gene3D" id="1.20.1060.20">
    <property type="match status" value="1"/>
</dbReference>
<organism evidence="11 12">
    <name type="scientific">Marasmius oreades</name>
    <name type="common">fairy-ring Marasmius</name>
    <dbReference type="NCBI Taxonomy" id="181124"/>
    <lineage>
        <taxon>Eukaryota</taxon>
        <taxon>Fungi</taxon>
        <taxon>Dikarya</taxon>
        <taxon>Basidiomycota</taxon>
        <taxon>Agaricomycotina</taxon>
        <taxon>Agaricomycetes</taxon>
        <taxon>Agaricomycetidae</taxon>
        <taxon>Agaricales</taxon>
        <taxon>Marasmiineae</taxon>
        <taxon>Marasmiaceae</taxon>
        <taxon>Marasmius</taxon>
    </lineage>
</organism>
<feature type="compositionally biased region" description="Acidic residues" evidence="9">
    <location>
        <begin position="67"/>
        <end position="76"/>
    </location>
</feature>
<feature type="coiled-coil region" evidence="8">
    <location>
        <begin position="902"/>
        <end position="943"/>
    </location>
</feature>
<feature type="compositionally biased region" description="Acidic residues" evidence="9">
    <location>
        <begin position="17"/>
        <end position="28"/>
    </location>
</feature>
<name>A0A9P7UZY5_9AGAR</name>
<dbReference type="EMBL" id="CM032182">
    <property type="protein sequence ID" value="KAG7097670.1"/>
    <property type="molecule type" value="Genomic_DNA"/>
</dbReference>
<dbReference type="Pfam" id="PF06470">
    <property type="entry name" value="SMC_hinge"/>
    <property type="match status" value="1"/>
</dbReference>
<evidence type="ECO:0000256" key="3">
    <source>
        <dbReference type="ARBA" id="ARBA00022741"/>
    </source>
</evidence>
<protein>
    <recommendedName>
        <fullName evidence="10">SMC hinge domain-containing protein</fullName>
    </recommendedName>
</protein>
<dbReference type="PANTHER" id="PTHR18937">
    <property type="entry name" value="STRUCTURAL MAINTENANCE OF CHROMOSOMES SMC FAMILY MEMBER"/>
    <property type="match status" value="1"/>
</dbReference>
<dbReference type="OrthoDB" id="5575062at2759"/>
<feature type="compositionally biased region" description="Basic and acidic residues" evidence="9">
    <location>
        <begin position="1"/>
        <end position="14"/>
    </location>
</feature>
<evidence type="ECO:0000256" key="9">
    <source>
        <dbReference type="SAM" id="MobiDB-lite"/>
    </source>
</evidence>
<dbReference type="Gene3D" id="1.10.287.1490">
    <property type="match status" value="1"/>
</dbReference>